<comment type="caution">
    <text evidence="2">The sequence shown here is derived from an EMBL/GenBank/DDBJ whole genome shotgun (WGS) entry which is preliminary data.</text>
</comment>
<dbReference type="GO" id="GO:0003677">
    <property type="term" value="F:DNA binding"/>
    <property type="evidence" value="ECO:0007669"/>
    <property type="project" value="InterPro"/>
</dbReference>
<gene>
    <name evidence="2" type="ORF">HNR25_001989</name>
</gene>
<feature type="domain" description="HTH cro/C1-type" evidence="1">
    <location>
        <begin position="17"/>
        <end position="66"/>
    </location>
</feature>
<dbReference type="SMART" id="SM00530">
    <property type="entry name" value="HTH_XRE"/>
    <property type="match status" value="1"/>
</dbReference>
<proteinExistence type="predicted"/>
<dbReference type="InterPro" id="IPR001387">
    <property type="entry name" value="Cro/C1-type_HTH"/>
</dbReference>
<dbReference type="InterPro" id="IPR010982">
    <property type="entry name" value="Lambda_DNA-bd_dom_sf"/>
</dbReference>
<dbReference type="Proteomes" id="UP000578077">
    <property type="component" value="Unassembled WGS sequence"/>
</dbReference>
<dbReference type="CDD" id="cd00093">
    <property type="entry name" value="HTH_XRE"/>
    <property type="match status" value="1"/>
</dbReference>
<dbReference type="PROSITE" id="PS50943">
    <property type="entry name" value="HTH_CROC1"/>
    <property type="match status" value="1"/>
</dbReference>
<dbReference type="AlphaFoldDB" id="A0A841EB17"/>
<keyword evidence="3" id="KW-1185">Reference proteome</keyword>
<accession>A0A841EB17</accession>
<evidence type="ECO:0000313" key="3">
    <source>
        <dbReference type="Proteomes" id="UP000578077"/>
    </source>
</evidence>
<protein>
    <submittedName>
        <fullName evidence="2">RNA polymerase primary sigma factor</fullName>
    </submittedName>
</protein>
<organism evidence="2 3">
    <name type="scientific">Streptomonospora salina</name>
    <dbReference type="NCBI Taxonomy" id="104205"/>
    <lineage>
        <taxon>Bacteria</taxon>
        <taxon>Bacillati</taxon>
        <taxon>Actinomycetota</taxon>
        <taxon>Actinomycetes</taxon>
        <taxon>Streptosporangiales</taxon>
        <taxon>Nocardiopsidaceae</taxon>
        <taxon>Streptomonospora</taxon>
    </lineage>
</organism>
<sequence>MADAMEFGEWLGRQLSRRGTTQADLAAELGVTRAAVSSWISGRVQPRIDKLQAIQIFLGLEPGPDALQVDAADRSSDLTWYHRPAHADGGRELGNAAAFAFESDLAVLAREATQNSLDERYVADEPVRVRYELNEISGRRLERFLEALRWESIEPHLDAAAASGQKVGRVLGDGLAELRHKERLVLLRIDDYNASGLTGDEYEDGRFAAVVRRQLDSRKTGSAGGTYGLGKATLWAASRLGTVLINSTLSEPHGGRSERRLVGRLDLPWHRTAEGEWAGPAWLGVPDAARDAARSWWADPVITEDLFLTRSSSAPGTSFLVVGVQESVGEAGDLEEMRNRLAEAVGRNFWAAMIAPGGGRPTLEASVAAFRDGEAVVPEEPVDPYLAEPSRARALRVYYDGGTVSEPTDSQSVVQSTVPLRVPPLKEGGGAQTEHRAVLLLTEADEREEKTNRLVTMRGSRMVVADRKVTDVPMGAPRFQAVLLAGGAVREPDDATAAAERFLRTAEPPDHDDWRKTDDLVSTYARGAISRIEEFGRAMTAEIRRILHRPAPDTRDEGPAELRDVLDLTRPKKPQSPKYPTVDALDGEILPDGAWRVRVTVKLPAREDPWHGVPVLKFVTRSGPHAVADWAGLTPESGCEVAEDGRLVFEPGSRTARFEGETDVTSHPVAAAMAEVEVELRRAKEAV</sequence>
<dbReference type="Gene3D" id="1.10.260.40">
    <property type="entry name" value="lambda repressor-like DNA-binding domains"/>
    <property type="match status" value="1"/>
</dbReference>
<dbReference type="Pfam" id="PF01381">
    <property type="entry name" value="HTH_3"/>
    <property type="match status" value="1"/>
</dbReference>
<dbReference type="SUPFAM" id="SSF47413">
    <property type="entry name" value="lambda repressor-like DNA-binding domains"/>
    <property type="match status" value="1"/>
</dbReference>
<dbReference type="RefSeq" id="WP_221457488.1">
    <property type="nucleotide sequence ID" value="NZ_BAABKT010000037.1"/>
</dbReference>
<evidence type="ECO:0000259" key="1">
    <source>
        <dbReference type="PROSITE" id="PS50943"/>
    </source>
</evidence>
<dbReference type="EMBL" id="JACHLY010000001">
    <property type="protein sequence ID" value="MBB5998238.1"/>
    <property type="molecule type" value="Genomic_DNA"/>
</dbReference>
<name>A0A841EB17_9ACTN</name>
<reference evidence="2 3" key="1">
    <citation type="submission" date="2020-08" db="EMBL/GenBank/DDBJ databases">
        <title>Sequencing the genomes of 1000 actinobacteria strains.</title>
        <authorList>
            <person name="Klenk H.-P."/>
        </authorList>
    </citation>
    <scope>NUCLEOTIDE SEQUENCE [LARGE SCALE GENOMIC DNA]</scope>
    <source>
        <strain evidence="2 3">DSM 44593</strain>
    </source>
</reference>
<evidence type="ECO:0000313" key="2">
    <source>
        <dbReference type="EMBL" id="MBB5998238.1"/>
    </source>
</evidence>